<dbReference type="EMBL" id="SUNJ01003505">
    <property type="protein sequence ID" value="TPP65203.1"/>
    <property type="molecule type" value="Genomic_DNA"/>
</dbReference>
<feature type="compositionally biased region" description="Polar residues" evidence="1">
    <location>
        <begin position="185"/>
        <end position="195"/>
    </location>
</feature>
<keyword evidence="3" id="KW-1185">Reference proteome</keyword>
<evidence type="ECO:0000313" key="2">
    <source>
        <dbReference type="EMBL" id="TPP65203.1"/>
    </source>
</evidence>
<proteinExistence type="predicted"/>
<dbReference type="AlphaFoldDB" id="A0A504YV18"/>
<evidence type="ECO:0000313" key="3">
    <source>
        <dbReference type="Proteomes" id="UP000316759"/>
    </source>
</evidence>
<sequence length="206" mass="23671">MMNWYDGNISDAIRLVREQSRTLLVFIRGTDEVSKVVDQLFDADVNAACENCVGTSSVVLSVFIRFRWSVCSLNWLSCICFVANSCNMTERGLWFSQLSSWIFPALHLKRSPHRFRAERVGNKPGSDLHQTHHWFHTSRVAKNRTQDLRSVQPLEERLKYAQQLLEAKRRLQTEEEKKKAIEAESGSSTSGQSYAKFQGDSHARMT</sequence>
<dbReference type="OrthoDB" id="2445133at2759"/>
<evidence type="ECO:0000256" key="1">
    <source>
        <dbReference type="SAM" id="MobiDB-lite"/>
    </source>
</evidence>
<dbReference type="STRING" id="46835.A0A504YV18"/>
<dbReference type="Proteomes" id="UP000316759">
    <property type="component" value="Unassembled WGS sequence"/>
</dbReference>
<accession>A0A504YV18</accession>
<comment type="caution">
    <text evidence="2">The sequence shown here is derived from an EMBL/GenBank/DDBJ whole genome shotgun (WGS) entry which is preliminary data.</text>
</comment>
<feature type="compositionally biased region" description="Basic and acidic residues" evidence="1">
    <location>
        <begin position="172"/>
        <end position="182"/>
    </location>
</feature>
<feature type="region of interest" description="Disordered" evidence="1">
    <location>
        <begin position="172"/>
        <end position="206"/>
    </location>
</feature>
<organism evidence="2 3">
    <name type="scientific">Fasciola gigantica</name>
    <name type="common">Giant liver fluke</name>
    <dbReference type="NCBI Taxonomy" id="46835"/>
    <lineage>
        <taxon>Eukaryota</taxon>
        <taxon>Metazoa</taxon>
        <taxon>Spiralia</taxon>
        <taxon>Lophotrochozoa</taxon>
        <taxon>Platyhelminthes</taxon>
        <taxon>Trematoda</taxon>
        <taxon>Digenea</taxon>
        <taxon>Plagiorchiida</taxon>
        <taxon>Echinostomata</taxon>
        <taxon>Echinostomatoidea</taxon>
        <taxon>Fasciolidae</taxon>
        <taxon>Fasciola</taxon>
    </lineage>
</organism>
<name>A0A504YV18_FASGI</name>
<reference evidence="2 3" key="1">
    <citation type="submission" date="2019-04" db="EMBL/GenBank/DDBJ databases">
        <title>Annotation for the trematode Fasciola gigantica.</title>
        <authorList>
            <person name="Choi Y.-J."/>
        </authorList>
    </citation>
    <scope>NUCLEOTIDE SEQUENCE [LARGE SCALE GENOMIC DNA]</scope>
    <source>
        <strain evidence="2">Uganda_cow_1</strain>
    </source>
</reference>
<protein>
    <submittedName>
        <fullName evidence="2">Uncharacterized protein</fullName>
    </submittedName>
</protein>
<gene>
    <name evidence="2" type="ORF">FGIG_12340</name>
</gene>